<dbReference type="SUPFAM" id="SSF48452">
    <property type="entry name" value="TPR-like"/>
    <property type="match status" value="1"/>
</dbReference>
<evidence type="ECO:0008006" key="3">
    <source>
        <dbReference type="Google" id="ProtNLM"/>
    </source>
</evidence>
<organism evidence="1 2">
    <name type="scientific">Fusarium xylarioides</name>
    <dbReference type="NCBI Taxonomy" id="221167"/>
    <lineage>
        <taxon>Eukaryota</taxon>
        <taxon>Fungi</taxon>
        <taxon>Dikarya</taxon>
        <taxon>Ascomycota</taxon>
        <taxon>Pezizomycotina</taxon>
        <taxon>Sordariomycetes</taxon>
        <taxon>Hypocreomycetidae</taxon>
        <taxon>Hypocreales</taxon>
        <taxon>Nectriaceae</taxon>
        <taxon>Fusarium</taxon>
        <taxon>Fusarium fujikuroi species complex</taxon>
    </lineage>
</organism>
<dbReference type="InterPro" id="IPR011990">
    <property type="entry name" value="TPR-like_helical_dom_sf"/>
</dbReference>
<evidence type="ECO:0000313" key="2">
    <source>
        <dbReference type="Proteomes" id="UP000750502"/>
    </source>
</evidence>
<protein>
    <recommendedName>
        <fullName evidence="3">MalT-like TPR region domain-containing protein</fullName>
    </recommendedName>
</protein>
<dbReference type="Pfam" id="PF13374">
    <property type="entry name" value="TPR_10"/>
    <property type="match status" value="2"/>
</dbReference>
<reference evidence="1" key="1">
    <citation type="journal article" date="2020" name="bioRxiv">
        <title>Historical genomics reveals the evolutionary mechanisms behind multiple outbreaks of the host-specific coffee wilt pathogen Fusarium xylarioides.</title>
        <authorList>
            <person name="Peck D."/>
            <person name="Nowell R.W."/>
            <person name="Flood J."/>
            <person name="Ryan M.J."/>
            <person name="Barraclough T.G."/>
        </authorList>
    </citation>
    <scope>NUCLEOTIDE SEQUENCE</scope>
    <source>
        <strain evidence="1">IMI 127659i</strain>
    </source>
</reference>
<dbReference type="EMBL" id="JADFTT010000735">
    <property type="protein sequence ID" value="KAG5758934.1"/>
    <property type="molecule type" value="Genomic_DNA"/>
</dbReference>
<reference evidence="1" key="2">
    <citation type="submission" date="2020-10" db="EMBL/GenBank/DDBJ databases">
        <authorList>
            <person name="Peck L.D."/>
            <person name="Nowell R.W."/>
            <person name="Flood J."/>
            <person name="Ryan M.J."/>
            <person name="Barraclough T.G."/>
        </authorList>
    </citation>
    <scope>NUCLEOTIDE SEQUENCE</scope>
    <source>
        <strain evidence="1">IMI 127659i</strain>
    </source>
</reference>
<sequence>MGLEYLMQQLELGEDDGCDFFSCLLTKAVDEYHKTNSSQDLELAIACARKLVAITEENSPHWAEQTANLGVVLIYRYERDGAINDLEEATSVTRQAVTATPDDHSDYPSWLNNLGIIYNHRFDFTGAMPDLEQAIDLFRQAITTSTHEQPDFVVWGNTLAYLLCIHYEKMGRPRYIDEAIDLGRQVVLATSEEDPGYPARLYNLGLSFDLRFKRTGITEDLIHAIFCIGNAIDAETSSARADWPEKLDELIQELYRNYPTLSTSTRAEDN</sequence>
<name>A0A9P7HDR0_9HYPO</name>
<dbReference type="Proteomes" id="UP000750502">
    <property type="component" value="Unassembled WGS sequence"/>
</dbReference>
<keyword evidence="2" id="KW-1185">Reference proteome</keyword>
<dbReference type="AlphaFoldDB" id="A0A9P7HDR0"/>
<gene>
    <name evidence="1" type="ORF">H9Q72_012933</name>
</gene>
<dbReference type="OrthoDB" id="4898857at2759"/>
<accession>A0A9P7HDR0</accession>
<comment type="caution">
    <text evidence="1">The sequence shown here is derived from an EMBL/GenBank/DDBJ whole genome shotgun (WGS) entry which is preliminary data.</text>
</comment>
<dbReference type="Gene3D" id="1.25.40.10">
    <property type="entry name" value="Tetratricopeptide repeat domain"/>
    <property type="match status" value="1"/>
</dbReference>
<evidence type="ECO:0000313" key="1">
    <source>
        <dbReference type="EMBL" id="KAG5758934.1"/>
    </source>
</evidence>
<proteinExistence type="predicted"/>